<feature type="domain" description="Flavodoxin-like" evidence="8">
    <location>
        <begin position="55"/>
        <end position="226"/>
    </location>
</feature>
<keyword evidence="3" id="KW-0813">Transport</keyword>
<evidence type="ECO:0000256" key="3">
    <source>
        <dbReference type="ARBA" id="ARBA00022448"/>
    </source>
</evidence>
<comment type="cofactor">
    <cofactor evidence="1">
        <name>FMN</name>
        <dbReference type="ChEBI" id="CHEBI:58210"/>
    </cofactor>
</comment>
<dbReference type="Pfam" id="PF00258">
    <property type="entry name" value="Flavodoxin_1"/>
    <property type="match status" value="1"/>
</dbReference>
<keyword evidence="7" id="KW-0732">Signal</keyword>
<dbReference type="Gene3D" id="3.40.50.360">
    <property type="match status" value="1"/>
</dbReference>
<dbReference type="PROSITE" id="PS50902">
    <property type="entry name" value="FLAVODOXIN_LIKE"/>
    <property type="match status" value="1"/>
</dbReference>
<accession>A0A6U5MSM2</accession>
<dbReference type="AlphaFoldDB" id="A0A6U5MSM2"/>
<name>A0A6U5MSM2_9STRA</name>
<evidence type="ECO:0000313" key="10">
    <source>
        <dbReference type="EMBL" id="CAD9292260.1"/>
    </source>
</evidence>
<feature type="signal peptide" evidence="7">
    <location>
        <begin position="1"/>
        <end position="33"/>
    </location>
</feature>
<dbReference type="PANTHER" id="PTHR42809:SF1">
    <property type="entry name" value="FLAVODOXIN 1"/>
    <property type="match status" value="1"/>
</dbReference>
<dbReference type="InterPro" id="IPR050619">
    <property type="entry name" value="Flavodoxin"/>
</dbReference>
<dbReference type="SUPFAM" id="SSF52218">
    <property type="entry name" value="Flavoproteins"/>
    <property type="match status" value="1"/>
</dbReference>
<dbReference type="InterPro" id="IPR008254">
    <property type="entry name" value="Flavodoxin/NO_synth"/>
</dbReference>
<proteinExistence type="inferred from homology"/>
<dbReference type="EMBL" id="HBGK01033704">
    <property type="protein sequence ID" value="CAD9292260.1"/>
    <property type="molecule type" value="Transcribed_RNA"/>
</dbReference>
<dbReference type="GO" id="GO:0010181">
    <property type="term" value="F:FMN binding"/>
    <property type="evidence" value="ECO:0007669"/>
    <property type="project" value="InterPro"/>
</dbReference>
<evidence type="ECO:0000256" key="7">
    <source>
        <dbReference type="SAM" id="SignalP"/>
    </source>
</evidence>
<dbReference type="EMBL" id="HBGK01033693">
    <property type="protein sequence ID" value="CAD9292256.1"/>
    <property type="molecule type" value="Transcribed_RNA"/>
</dbReference>
<evidence type="ECO:0000313" key="9">
    <source>
        <dbReference type="EMBL" id="CAD9292256.1"/>
    </source>
</evidence>
<sequence>MMAQPLIPNKNITFLGTCSLFLFLLLSSRSVHSFTIAPVHPTPTRSTTQLDATSVGIYYGTVGGNTKTCANHIMNAADADNEITLCEIEDLKDPQAFCNHDALIIGAPTWNTGADKERTLTGWDSWLYSTLPTLDLKDKKVAVFGVGDQGDYPFNYCDAVGELHSEFTKAGCDVTYGRTSTDGYMHVNSKAQVDETEPTFYGLCMDENQQAELSKPRADAWVAQLKEEGFF</sequence>
<dbReference type="InterPro" id="IPR029039">
    <property type="entry name" value="Flavoprotein-like_sf"/>
</dbReference>
<protein>
    <recommendedName>
        <fullName evidence="8">Flavodoxin-like domain-containing protein</fullName>
    </recommendedName>
</protein>
<gene>
    <name evidence="9" type="ORF">GOCE00092_LOCUS17480</name>
    <name evidence="10" type="ORF">GOCE00092_LOCUS17486</name>
</gene>
<evidence type="ECO:0000256" key="2">
    <source>
        <dbReference type="ARBA" id="ARBA00005267"/>
    </source>
</evidence>
<comment type="similarity">
    <text evidence="2">Belongs to the flavodoxin family.</text>
</comment>
<evidence type="ECO:0000256" key="5">
    <source>
        <dbReference type="ARBA" id="ARBA00022643"/>
    </source>
</evidence>
<keyword evidence="4" id="KW-0285">Flavoprotein</keyword>
<evidence type="ECO:0000256" key="1">
    <source>
        <dbReference type="ARBA" id="ARBA00001917"/>
    </source>
</evidence>
<feature type="chain" id="PRO_5035677241" description="Flavodoxin-like domain-containing protein" evidence="7">
    <location>
        <begin position="34"/>
        <end position="231"/>
    </location>
</feature>
<evidence type="ECO:0000259" key="8">
    <source>
        <dbReference type="PROSITE" id="PS50902"/>
    </source>
</evidence>
<organism evidence="9">
    <name type="scientific">Grammatophora oceanica</name>
    <dbReference type="NCBI Taxonomy" id="210454"/>
    <lineage>
        <taxon>Eukaryota</taxon>
        <taxon>Sar</taxon>
        <taxon>Stramenopiles</taxon>
        <taxon>Ochrophyta</taxon>
        <taxon>Bacillariophyta</taxon>
        <taxon>Fragilariophyceae</taxon>
        <taxon>Fragilariophycidae</taxon>
        <taxon>Rhabdonematales</taxon>
        <taxon>Grammatophoraceae</taxon>
        <taxon>Grammatophora</taxon>
    </lineage>
</organism>
<evidence type="ECO:0000256" key="4">
    <source>
        <dbReference type="ARBA" id="ARBA00022630"/>
    </source>
</evidence>
<reference evidence="9" key="1">
    <citation type="submission" date="2021-01" db="EMBL/GenBank/DDBJ databases">
        <authorList>
            <person name="Corre E."/>
            <person name="Pelletier E."/>
            <person name="Niang G."/>
            <person name="Scheremetjew M."/>
            <person name="Finn R."/>
            <person name="Kale V."/>
            <person name="Holt S."/>
            <person name="Cochrane G."/>
            <person name="Meng A."/>
            <person name="Brown T."/>
            <person name="Cohen L."/>
        </authorList>
    </citation>
    <scope>NUCLEOTIDE SEQUENCE</scope>
    <source>
        <strain evidence="9">CCMP 410</strain>
    </source>
</reference>
<keyword evidence="6" id="KW-0249">Electron transport</keyword>
<keyword evidence="5" id="KW-0288">FMN</keyword>
<evidence type="ECO:0000256" key="6">
    <source>
        <dbReference type="ARBA" id="ARBA00022982"/>
    </source>
</evidence>
<dbReference type="PANTHER" id="PTHR42809">
    <property type="entry name" value="FLAVODOXIN 2"/>
    <property type="match status" value="1"/>
</dbReference>